<comment type="caution">
    <text evidence="1">The sequence shown here is derived from an EMBL/GenBank/DDBJ whole genome shotgun (WGS) entry which is preliminary data.</text>
</comment>
<name>A0A9Q0QUU0_9MAGN</name>
<dbReference type="Proteomes" id="UP001141806">
    <property type="component" value="Unassembled WGS sequence"/>
</dbReference>
<reference evidence="1" key="1">
    <citation type="journal article" date="2023" name="Plant J.">
        <title>The genome of the king protea, Protea cynaroides.</title>
        <authorList>
            <person name="Chang J."/>
            <person name="Duong T.A."/>
            <person name="Schoeman C."/>
            <person name="Ma X."/>
            <person name="Roodt D."/>
            <person name="Barker N."/>
            <person name="Li Z."/>
            <person name="Van de Peer Y."/>
            <person name="Mizrachi E."/>
        </authorList>
    </citation>
    <scope>NUCLEOTIDE SEQUENCE</scope>
    <source>
        <tissue evidence="1">Young leaves</tissue>
    </source>
</reference>
<keyword evidence="2" id="KW-1185">Reference proteome</keyword>
<evidence type="ECO:0000313" key="1">
    <source>
        <dbReference type="EMBL" id="KAJ4972612.1"/>
    </source>
</evidence>
<dbReference type="EMBL" id="JAMYWD010000004">
    <property type="protein sequence ID" value="KAJ4972612.1"/>
    <property type="molecule type" value="Genomic_DNA"/>
</dbReference>
<dbReference type="AlphaFoldDB" id="A0A9Q0QUU0"/>
<gene>
    <name evidence="1" type="ORF">NE237_005786</name>
</gene>
<proteinExistence type="predicted"/>
<protein>
    <submittedName>
        <fullName evidence="1">Uncharacterized protein</fullName>
    </submittedName>
</protein>
<accession>A0A9Q0QUU0</accession>
<organism evidence="1 2">
    <name type="scientific">Protea cynaroides</name>
    <dbReference type="NCBI Taxonomy" id="273540"/>
    <lineage>
        <taxon>Eukaryota</taxon>
        <taxon>Viridiplantae</taxon>
        <taxon>Streptophyta</taxon>
        <taxon>Embryophyta</taxon>
        <taxon>Tracheophyta</taxon>
        <taxon>Spermatophyta</taxon>
        <taxon>Magnoliopsida</taxon>
        <taxon>Proteales</taxon>
        <taxon>Proteaceae</taxon>
        <taxon>Protea</taxon>
    </lineage>
</organism>
<sequence length="155" mass="16243">MFLVSLSGVAVERPGVMAVRVAGSGGIMASTTLNNGSSRLLGGICRDTGSVPEVTTPRRSFAQPTNGEFQEPVLSSVDRQLGRWEDAVEEEEVLAKVGGVDAMEEEQGAHVNANPIDVAVMDKGAQFPVKTATSSPGRTSSVGVNDRVQVVFLDV</sequence>
<evidence type="ECO:0000313" key="2">
    <source>
        <dbReference type="Proteomes" id="UP001141806"/>
    </source>
</evidence>